<dbReference type="OrthoDB" id="2506859at2759"/>
<organism evidence="2 3">
    <name type="scientific">Cronartium quercuum f. sp. fusiforme G11</name>
    <dbReference type="NCBI Taxonomy" id="708437"/>
    <lineage>
        <taxon>Eukaryota</taxon>
        <taxon>Fungi</taxon>
        <taxon>Dikarya</taxon>
        <taxon>Basidiomycota</taxon>
        <taxon>Pucciniomycotina</taxon>
        <taxon>Pucciniomycetes</taxon>
        <taxon>Pucciniales</taxon>
        <taxon>Coleosporiaceae</taxon>
        <taxon>Cronartium</taxon>
    </lineage>
</organism>
<accession>A0A9P6TBJ4</accession>
<name>A0A9P6TBJ4_9BASI</name>
<reference evidence="2" key="1">
    <citation type="submission" date="2013-11" db="EMBL/GenBank/DDBJ databases">
        <title>Genome sequence of the fusiform rust pathogen reveals effectors for host alternation and coevolution with pine.</title>
        <authorList>
            <consortium name="DOE Joint Genome Institute"/>
            <person name="Smith K."/>
            <person name="Pendleton A."/>
            <person name="Kubisiak T."/>
            <person name="Anderson C."/>
            <person name="Salamov A."/>
            <person name="Aerts A."/>
            <person name="Riley R."/>
            <person name="Clum A."/>
            <person name="Lindquist E."/>
            <person name="Ence D."/>
            <person name="Campbell M."/>
            <person name="Kronenberg Z."/>
            <person name="Feau N."/>
            <person name="Dhillon B."/>
            <person name="Hamelin R."/>
            <person name="Burleigh J."/>
            <person name="Smith J."/>
            <person name="Yandell M."/>
            <person name="Nelson C."/>
            <person name="Grigoriev I."/>
            <person name="Davis J."/>
        </authorList>
    </citation>
    <scope>NUCLEOTIDE SEQUENCE</scope>
    <source>
        <strain evidence="2">G11</strain>
    </source>
</reference>
<evidence type="ECO:0000313" key="3">
    <source>
        <dbReference type="Proteomes" id="UP000886653"/>
    </source>
</evidence>
<evidence type="ECO:0000313" key="2">
    <source>
        <dbReference type="EMBL" id="KAG0146332.1"/>
    </source>
</evidence>
<comment type="caution">
    <text evidence="2">The sequence shown here is derived from an EMBL/GenBank/DDBJ whole genome shotgun (WGS) entry which is preliminary data.</text>
</comment>
<gene>
    <name evidence="2" type="ORF">CROQUDRAFT_133184</name>
</gene>
<feature type="compositionally biased region" description="Polar residues" evidence="1">
    <location>
        <begin position="166"/>
        <end position="178"/>
    </location>
</feature>
<feature type="region of interest" description="Disordered" evidence="1">
    <location>
        <begin position="134"/>
        <end position="209"/>
    </location>
</feature>
<dbReference type="Proteomes" id="UP000886653">
    <property type="component" value="Unassembled WGS sequence"/>
</dbReference>
<feature type="region of interest" description="Disordered" evidence="1">
    <location>
        <begin position="54"/>
        <end position="86"/>
    </location>
</feature>
<protein>
    <submittedName>
        <fullName evidence="2">Uncharacterized protein</fullName>
    </submittedName>
</protein>
<dbReference type="EMBL" id="MU167262">
    <property type="protein sequence ID" value="KAG0146332.1"/>
    <property type="molecule type" value="Genomic_DNA"/>
</dbReference>
<evidence type="ECO:0000256" key="1">
    <source>
        <dbReference type="SAM" id="MobiDB-lite"/>
    </source>
</evidence>
<proteinExistence type="predicted"/>
<dbReference type="AlphaFoldDB" id="A0A9P6TBJ4"/>
<feature type="region of interest" description="Disordered" evidence="1">
    <location>
        <begin position="299"/>
        <end position="321"/>
    </location>
</feature>
<keyword evidence="3" id="KW-1185">Reference proteome</keyword>
<sequence>MDMDLSWCPVCERAIVEREETSDPHQQLQHEGTLMAKAGKSLGLTHSNSKAQIAINRPRKHGNPSTRPPAASKPRTTGRAGELTERGAVYAPRGGLYCSEACRAIDELSGQRAFEDLAVLSCFVTPRIGGRVRSEAESDYCASSSTTTSGTDEDGGSESRRCSIGLDSNPTELTSSSGGATGLRPKTPLERPTTVRSQSDLPTGPGVAIQSHHTLADGRQCWSVEGSGLRKKQTPILLAPNGTPLVRPTFPQKHQQNRQIGSVPTRSQNHPHARVFEPLPTPAVSLASDYGLFFSPCTSSEAASTPRQARGGRPTRTSWSWDHLPADVPQYPAMNLALVRRSMGVEEKPVMAQSRKKLFIFNQNL</sequence>